<dbReference type="AlphaFoldDB" id="A0A0A8XT24"/>
<accession>A0A0A8XT24</accession>
<dbReference type="InterPro" id="IPR036047">
    <property type="entry name" value="F-box-like_dom_sf"/>
</dbReference>
<protein>
    <recommendedName>
        <fullName evidence="2">FBD domain-containing protein</fullName>
    </recommendedName>
</protein>
<reference evidence="1" key="1">
    <citation type="submission" date="2014-09" db="EMBL/GenBank/DDBJ databases">
        <authorList>
            <person name="Magalhaes I.L.F."/>
            <person name="Oliveira U."/>
            <person name="Santos F.R."/>
            <person name="Vidigal T.H.D.A."/>
            <person name="Brescovit A.D."/>
            <person name="Santos A.J."/>
        </authorList>
    </citation>
    <scope>NUCLEOTIDE SEQUENCE</scope>
    <source>
        <tissue evidence="1">Shoot tissue taken approximately 20 cm above the soil surface</tissue>
    </source>
</reference>
<dbReference type="PANTHER" id="PTHR34709">
    <property type="entry name" value="OS10G0396666 PROTEIN"/>
    <property type="match status" value="1"/>
</dbReference>
<name>A0A0A8XT24_ARUDO</name>
<sequence>MATEGSCRITRKGQSYSACCRGGLPCRLQRPHPDDGEEDRISCLPDDLLLQVLARLRCARAAAHTGLLARRWRSLWTRLPELTFHSTAPDPLHAAVSLLDIRVDRRHNFPPARIPSLLVIRGDFDIPFAVELPCFHRTTSIRLTVFKFRFTLPPTGEFKALESLSFFSCDIGLADMLPRCPRLRKLRISNSHHPPPLDYSPLAVARGCIPIDSFSVSTFWPPSLKKLRLVARLGLEEELTLSYSAPIGEELSWQCACPSSIVGFGQIRRLSSLILSTPNPLGSRQLASDRNNTCLQPQRRPHVHVLSFCLGTHDIVGVAVRSIEQLLSQFLVANFAILELNIAARGHVYGAMVLHLLGFRTAIQRLNVKLNEEGEEACSVNCPCDQPTSWRSQSVSLTALKEVEIQGFKGEDHKIDLLKVIFRSATMLERQVSFGTQELYRNFTRNSSISQEKHRIQEKFRNLKGALP</sequence>
<evidence type="ECO:0008006" key="2">
    <source>
        <dbReference type="Google" id="ProtNLM"/>
    </source>
</evidence>
<dbReference type="InterPro" id="IPR055312">
    <property type="entry name" value="FBL15-like"/>
</dbReference>
<reference evidence="1" key="2">
    <citation type="journal article" date="2015" name="Data Brief">
        <title>Shoot transcriptome of the giant reed, Arundo donax.</title>
        <authorList>
            <person name="Barrero R.A."/>
            <person name="Guerrero F.D."/>
            <person name="Moolhuijzen P."/>
            <person name="Goolsby J.A."/>
            <person name="Tidwell J."/>
            <person name="Bellgard S.E."/>
            <person name="Bellgard M.I."/>
        </authorList>
    </citation>
    <scope>NUCLEOTIDE SEQUENCE</scope>
    <source>
        <tissue evidence="1">Shoot tissue taken approximately 20 cm above the soil surface</tissue>
    </source>
</reference>
<proteinExistence type="predicted"/>
<organism evidence="1">
    <name type="scientific">Arundo donax</name>
    <name type="common">Giant reed</name>
    <name type="synonym">Donax arundinaceus</name>
    <dbReference type="NCBI Taxonomy" id="35708"/>
    <lineage>
        <taxon>Eukaryota</taxon>
        <taxon>Viridiplantae</taxon>
        <taxon>Streptophyta</taxon>
        <taxon>Embryophyta</taxon>
        <taxon>Tracheophyta</taxon>
        <taxon>Spermatophyta</taxon>
        <taxon>Magnoliopsida</taxon>
        <taxon>Liliopsida</taxon>
        <taxon>Poales</taxon>
        <taxon>Poaceae</taxon>
        <taxon>PACMAD clade</taxon>
        <taxon>Arundinoideae</taxon>
        <taxon>Arundineae</taxon>
        <taxon>Arundo</taxon>
    </lineage>
</organism>
<dbReference type="SUPFAM" id="SSF81383">
    <property type="entry name" value="F-box domain"/>
    <property type="match status" value="1"/>
</dbReference>
<evidence type="ECO:0000313" key="1">
    <source>
        <dbReference type="EMBL" id="JAD17011.1"/>
    </source>
</evidence>
<dbReference type="EMBL" id="GBRH01280884">
    <property type="protein sequence ID" value="JAD17011.1"/>
    <property type="molecule type" value="Transcribed_RNA"/>
</dbReference>
<dbReference type="PANTHER" id="PTHR34709:SF62">
    <property type="entry name" value="OS12G0545400 PROTEIN"/>
    <property type="match status" value="1"/>
</dbReference>